<dbReference type="Gene3D" id="2.40.50.100">
    <property type="match status" value="1"/>
</dbReference>
<dbReference type="RefSeq" id="WP_106603673.1">
    <property type="nucleotide sequence ID" value="NZ_PYGK01000008.1"/>
</dbReference>
<dbReference type="InterPro" id="IPR058625">
    <property type="entry name" value="MdtA-like_BSH"/>
</dbReference>
<keyword evidence="2 5" id="KW-0812">Transmembrane</keyword>
<evidence type="ECO:0000256" key="3">
    <source>
        <dbReference type="ARBA" id="ARBA00022989"/>
    </source>
</evidence>
<keyword evidence="3 5" id="KW-1133">Transmembrane helix</keyword>
<dbReference type="EMBL" id="PYGK01000008">
    <property type="protein sequence ID" value="PSL28204.1"/>
    <property type="molecule type" value="Genomic_DNA"/>
</dbReference>
<dbReference type="GO" id="GO:0055085">
    <property type="term" value="P:transmembrane transport"/>
    <property type="evidence" value="ECO:0007669"/>
    <property type="project" value="InterPro"/>
</dbReference>
<dbReference type="PROSITE" id="PS51257">
    <property type="entry name" value="PROKAR_LIPOPROTEIN"/>
    <property type="match status" value="1"/>
</dbReference>
<proteinExistence type="predicted"/>
<evidence type="ECO:0000256" key="2">
    <source>
        <dbReference type="ARBA" id="ARBA00022692"/>
    </source>
</evidence>
<name>A0A2P8G2I8_9BACT</name>
<evidence type="ECO:0000256" key="5">
    <source>
        <dbReference type="SAM" id="Phobius"/>
    </source>
</evidence>
<evidence type="ECO:0000259" key="7">
    <source>
        <dbReference type="Pfam" id="PF25963"/>
    </source>
</evidence>
<protein>
    <submittedName>
        <fullName evidence="8">Membrane fusion protein (Multidrug efflux system)</fullName>
    </submittedName>
</protein>
<dbReference type="OrthoDB" id="9811754at2"/>
<dbReference type="PANTHER" id="PTHR30386:SF26">
    <property type="entry name" value="TRANSPORT PROTEIN COMB"/>
    <property type="match status" value="1"/>
</dbReference>
<gene>
    <name evidence="8" type="ORF">CLV42_108123</name>
</gene>
<reference evidence="8 9" key="1">
    <citation type="submission" date="2018-03" db="EMBL/GenBank/DDBJ databases">
        <title>Genomic Encyclopedia of Archaeal and Bacterial Type Strains, Phase II (KMG-II): from individual species to whole genera.</title>
        <authorList>
            <person name="Goeker M."/>
        </authorList>
    </citation>
    <scope>NUCLEOTIDE SEQUENCE [LARGE SCALE GENOMIC DNA]</scope>
    <source>
        <strain evidence="8 9">DSM 18107</strain>
    </source>
</reference>
<feature type="domain" description="Multidrug resistance protein MdtA-like barrel-sandwich hybrid" evidence="6">
    <location>
        <begin position="55"/>
        <end position="247"/>
    </location>
</feature>
<evidence type="ECO:0000313" key="8">
    <source>
        <dbReference type="EMBL" id="PSL28204.1"/>
    </source>
</evidence>
<evidence type="ECO:0000259" key="6">
    <source>
        <dbReference type="Pfam" id="PF25917"/>
    </source>
</evidence>
<evidence type="ECO:0000313" key="9">
    <source>
        <dbReference type="Proteomes" id="UP000240978"/>
    </source>
</evidence>
<dbReference type="SUPFAM" id="SSF111369">
    <property type="entry name" value="HlyD-like secretion proteins"/>
    <property type="match status" value="2"/>
</dbReference>
<evidence type="ECO:0000256" key="1">
    <source>
        <dbReference type="ARBA" id="ARBA00004167"/>
    </source>
</evidence>
<feature type="domain" description="p-hydroxybenzoic acid efflux pump subunit AaeA-like beta-barrel" evidence="7">
    <location>
        <begin position="255"/>
        <end position="343"/>
    </location>
</feature>
<keyword evidence="4 5" id="KW-0472">Membrane</keyword>
<dbReference type="Gene3D" id="1.10.287.470">
    <property type="entry name" value="Helix hairpin bin"/>
    <property type="match status" value="1"/>
</dbReference>
<comment type="subcellular location">
    <subcellularLocation>
        <location evidence="1">Membrane</location>
        <topology evidence="1">Single-pass membrane protein</topology>
    </subcellularLocation>
</comment>
<comment type="caution">
    <text evidence="8">The sequence shown here is derived from an EMBL/GenBank/DDBJ whole genome shotgun (WGS) entry which is preliminary data.</text>
</comment>
<evidence type="ECO:0000256" key="4">
    <source>
        <dbReference type="ARBA" id="ARBA00023136"/>
    </source>
</evidence>
<keyword evidence="9" id="KW-1185">Reference proteome</keyword>
<dbReference type="InterPro" id="IPR050739">
    <property type="entry name" value="MFP"/>
</dbReference>
<dbReference type="Gene3D" id="2.40.30.170">
    <property type="match status" value="1"/>
</dbReference>
<dbReference type="Proteomes" id="UP000240978">
    <property type="component" value="Unassembled WGS sequence"/>
</dbReference>
<accession>A0A2P8G2I8</accession>
<dbReference type="Pfam" id="PF25963">
    <property type="entry name" value="Beta-barrel_AAEA"/>
    <property type="match status" value="1"/>
</dbReference>
<dbReference type="InterPro" id="IPR058634">
    <property type="entry name" value="AaeA-lik-b-barrel"/>
</dbReference>
<feature type="transmembrane region" description="Helical" evidence="5">
    <location>
        <begin position="12"/>
        <end position="34"/>
    </location>
</feature>
<dbReference type="PANTHER" id="PTHR30386">
    <property type="entry name" value="MEMBRANE FUSION SUBUNIT OF EMRAB-TOLC MULTIDRUG EFFLUX PUMP"/>
    <property type="match status" value="1"/>
</dbReference>
<sequence>MKETNHRTHPGNIVITVIAVIVAIAGACYFIHYWRYSLKYEETNDAQVESYINPISARAGGYIKRVCFEEHQLVKQGDTLVMLDDREYRAQLDAAGAAVEDAQAQLTVLSANIHAAEISTSVNHDQINGARARYIQQEQDIKRYTNLVKEEAVTGADLELVKARYDVAESDYSAAQNGLRTSEARIAELKTHFGLLQADLKKKEAALELARLNLSYTVIRAPYSGRLGRKNILEGQQIQPGQPLVSIINEQEKWITANYKETQVAGMYIGQSVDIRVDAINDKVFRGKIVAIAGSTGARFSLLPPDNSTGNFVKIIQRVPVKIVFESKDSRDVIPGMNVTVAVKKRSQS</sequence>
<dbReference type="AlphaFoldDB" id="A0A2P8G2I8"/>
<dbReference type="GO" id="GO:0016020">
    <property type="term" value="C:membrane"/>
    <property type="evidence" value="ECO:0007669"/>
    <property type="project" value="UniProtKB-SubCell"/>
</dbReference>
<dbReference type="Pfam" id="PF25917">
    <property type="entry name" value="BSH_RND"/>
    <property type="match status" value="1"/>
</dbReference>
<organism evidence="8 9">
    <name type="scientific">Chitinophaga ginsengisoli</name>
    <dbReference type="NCBI Taxonomy" id="363837"/>
    <lineage>
        <taxon>Bacteria</taxon>
        <taxon>Pseudomonadati</taxon>
        <taxon>Bacteroidota</taxon>
        <taxon>Chitinophagia</taxon>
        <taxon>Chitinophagales</taxon>
        <taxon>Chitinophagaceae</taxon>
        <taxon>Chitinophaga</taxon>
    </lineage>
</organism>